<feature type="transmembrane region" description="Helical" evidence="1">
    <location>
        <begin position="21"/>
        <end position="37"/>
    </location>
</feature>
<keyword evidence="5" id="KW-1185">Reference proteome</keyword>
<evidence type="ECO:0000313" key="4">
    <source>
        <dbReference type="Proteomes" id="UP001155901"/>
    </source>
</evidence>
<dbReference type="RefSeq" id="WP_217940397.1">
    <property type="nucleotide sequence ID" value="NZ_JAHTGR010000001.1"/>
</dbReference>
<evidence type="ECO:0000313" key="3">
    <source>
        <dbReference type="EMBL" id="MCP2006405.1"/>
    </source>
</evidence>
<feature type="transmembrane region" description="Helical" evidence="1">
    <location>
        <begin position="411"/>
        <end position="431"/>
    </location>
</feature>
<dbReference type="AlphaFoldDB" id="A0AA41L631"/>
<evidence type="ECO:0000313" key="2">
    <source>
        <dbReference type="EMBL" id="MBV6319780.1"/>
    </source>
</evidence>
<evidence type="ECO:0000256" key="1">
    <source>
        <dbReference type="SAM" id="Phobius"/>
    </source>
</evidence>
<protein>
    <submittedName>
        <fullName evidence="2">Uncharacterized protein</fullName>
    </submittedName>
</protein>
<keyword evidence="1" id="KW-0812">Transmembrane</keyword>
<sequence length="523" mass="55346">MNALALKLLVLTEVRLRMRRTGTLVAVLGLIAVSWMMVGDPQWGYTLMSIDSARVLYTSSCLALGTALLAGLLFGLAGFYLVRGRMGEDVRSGVAPVLAAAPVGNAVFLFGRWLGSVAYLCCLLLIFMATILVLHLVRGVGPIQLDIYLKTYALLLLPTVFLVASLALLCESWAPLMGKGGDVLYFLLFIAQVGAPAALMLGVKGWSPWLLIDFSGISTSLMTFHSSVDTANFAIGGADFKEALAPITLPDTLWSMQLILSRVGCALLALLPLLLALPLFHRYAPDRVKVAPGGGGRWSPLALVNRLLRPLSAWARPLFPLAARVPGVWGEALAVVGLALVSNPAAVAALLVMLVGGCVIGNAMLGSWLMAGIVIWGILASELSVRDFRSDVDAMSGAAPGGVERRFMAQLLGACLLALLFSAPVAVRWLATDPLRAAALFTGVFSLSAAASLLGRTSRSGRVFLALFLFLMYVAGQTAKVPALDIAGFTGAANAASVMGQLVVGIMLFSIALWHEKWRAARN</sequence>
<reference evidence="2" key="1">
    <citation type="submission" date="2021-07" db="EMBL/GenBank/DDBJ databases">
        <title>Characterization of violacein-producing bacteria and related species.</title>
        <authorList>
            <person name="Wilson H.S."/>
            <person name="De Leon M.E."/>
        </authorList>
    </citation>
    <scope>NUCLEOTIDE SEQUENCE</scope>
    <source>
        <strain evidence="2">HSC-15S17</strain>
    </source>
</reference>
<accession>A0AA41L631</accession>
<gene>
    <name evidence="2" type="ORF">KVP70_02435</name>
    <name evidence="3" type="ORF">L1274_000093</name>
</gene>
<evidence type="ECO:0000313" key="5">
    <source>
        <dbReference type="Proteomes" id="UP001162889"/>
    </source>
</evidence>
<feature type="transmembrane region" description="Helical" evidence="1">
    <location>
        <begin position="491"/>
        <end position="514"/>
    </location>
</feature>
<name>A0AA41L631_9BURK</name>
<dbReference type="Proteomes" id="UP001155901">
    <property type="component" value="Unassembled WGS sequence"/>
</dbReference>
<dbReference type="Proteomes" id="UP001162889">
    <property type="component" value="Unassembled WGS sequence"/>
</dbReference>
<feature type="transmembrane region" description="Helical" evidence="1">
    <location>
        <begin position="149"/>
        <end position="168"/>
    </location>
</feature>
<comment type="caution">
    <text evidence="2">The sequence shown here is derived from an EMBL/GenBank/DDBJ whole genome shotgun (WGS) entry which is preliminary data.</text>
</comment>
<reference evidence="3" key="2">
    <citation type="submission" date="2022-03" db="EMBL/GenBank/DDBJ databases">
        <title>Genome Encyclopedia of Bacteria and Archaea VI: Functional Genomics of Type Strains.</title>
        <authorList>
            <person name="Whitman W."/>
        </authorList>
    </citation>
    <scope>NUCLEOTIDE SEQUENCE</scope>
    <source>
        <strain evidence="3">HSC-15S17</strain>
    </source>
</reference>
<keyword evidence="1" id="KW-1133">Transmembrane helix</keyword>
<feature type="transmembrane region" description="Helical" evidence="1">
    <location>
        <begin position="57"/>
        <end position="82"/>
    </location>
</feature>
<feature type="transmembrane region" description="Helical" evidence="1">
    <location>
        <begin position="259"/>
        <end position="280"/>
    </location>
</feature>
<feature type="transmembrane region" description="Helical" evidence="1">
    <location>
        <begin position="346"/>
        <end position="379"/>
    </location>
</feature>
<dbReference type="EMBL" id="JALJZU010000001">
    <property type="protein sequence ID" value="MCP2006405.1"/>
    <property type="molecule type" value="Genomic_DNA"/>
</dbReference>
<feature type="transmembrane region" description="Helical" evidence="1">
    <location>
        <begin position="117"/>
        <end position="137"/>
    </location>
</feature>
<feature type="transmembrane region" description="Helical" evidence="1">
    <location>
        <begin position="437"/>
        <end position="455"/>
    </location>
</feature>
<proteinExistence type="predicted"/>
<feature type="transmembrane region" description="Helical" evidence="1">
    <location>
        <begin position="462"/>
        <end position="479"/>
    </location>
</feature>
<feature type="transmembrane region" description="Helical" evidence="1">
    <location>
        <begin position="183"/>
        <end position="203"/>
    </location>
</feature>
<dbReference type="EMBL" id="JAHTGR010000001">
    <property type="protein sequence ID" value="MBV6319780.1"/>
    <property type="molecule type" value="Genomic_DNA"/>
</dbReference>
<keyword evidence="1" id="KW-0472">Membrane</keyword>
<organism evidence="2 4">
    <name type="scientific">Duganella violaceipulchra</name>
    <dbReference type="NCBI Taxonomy" id="2849652"/>
    <lineage>
        <taxon>Bacteria</taxon>
        <taxon>Pseudomonadati</taxon>
        <taxon>Pseudomonadota</taxon>
        <taxon>Betaproteobacteria</taxon>
        <taxon>Burkholderiales</taxon>
        <taxon>Oxalobacteraceae</taxon>
        <taxon>Telluria group</taxon>
        <taxon>Duganella</taxon>
    </lineage>
</organism>